<feature type="non-terminal residue" evidence="2">
    <location>
        <position position="227"/>
    </location>
</feature>
<gene>
    <name evidence="2" type="ORF">DACRYDRAFT_27921</name>
</gene>
<organism evidence="2 3">
    <name type="scientific">Dacryopinax primogenitus (strain DJM 731)</name>
    <name type="common">Brown rot fungus</name>
    <dbReference type="NCBI Taxonomy" id="1858805"/>
    <lineage>
        <taxon>Eukaryota</taxon>
        <taxon>Fungi</taxon>
        <taxon>Dikarya</taxon>
        <taxon>Basidiomycota</taxon>
        <taxon>Agaricomycotina</taxon>
        <taxon>Dacrymycetes</taxon>
        <taxon>Dacrymycetales</taxon>
        <taxon>Dacrymycetaceae</taxon>
        <taxon>Dacryopinax</taxon>
    </lineage>
</organism>
<dbReference type="InterPro" id="IPR046536">
    <property type="entry name" value="DUF6601"/>
</dbReference>
<feature type="transmembrane region" description="Helical" evidence="1">
    <location>
        <begin position="210"/>
        <end position="226"/>
    </location>
</feature>
<dbReference type="EMBL" id="JH795863">
    <property type="protein sequence ID" value="EJU01767.1"/>
    <property type="molecule type" value="Genomic_DNA"/>
</dbReference>
<evidence type="ECO:0000313" key="2">
    <source>
        <dbReference type="EMBL" id="EJU01767.1"/>
    </source>
</evidence>
<dbReference type="Proteomes" id="UP000030653">
    <property type="component" value="Unassembled WGS sequence"/>
</dbReference>
<keyword evidence="1" id="KW-0812">Transmembrane</keyword>
<accession>M5G7E4</accession>
<dbReference type="PANTHER" id="PTHR34414">
    <property type="entry name" value="HET DOMAIN-CONTAINING PROTEIN-RELATED"/>
    <property type="match status" value="1"/>
</dbReference>
<keyword evidence="3" id="KW-1185">Reference proteome</keyword>
<evidence type="ECO:0000256" key="1">
    <source>
        <dbReference type="SAM" id="Phobius"/>
    </source>
</evidence>
<dbReference type="STRING" id="1858805.M5G7E4"/>
<reference evidence="2 3" key="1">
    <citation type="journal article" date="2012" name="Science">
        <title>The Paleozoic origin of enzymatic lignin decomposition reconstructed from 31 fungal genomes.</title>
        <authorList>
            <person name="Floudas D."/>
            <person name="Binder M."/>
            <person name="Riley R."/>
            <person name="Barry K."/>
            <person name="Blanchette R.A."/>
            <person name="Henrissat B."/>
            <person name="Martinez A.T."/>
            <person name="Otillar R."/>
            <person name="Spatafora J.W."/>
            <person name="Yadav J.S."/>
            <person name="Aerts A."/>
            <person name="Benoit I."/>
            <person name="Boyd A."/>
            <person name="Carlson A."/>
            <person name="Copeland A."/>
            <person name="Coutinho P.M."/>
            <person name="de Vries R.P."/>
            <person name="Ferreira P."/>
            <person name="Findley K."/>
            <person name="Foster B."/>
            <person name="Gaskell J."/>
            <person name="Glotzer D."/>
            <person name="Gorecki P."/>
            <person name="Heitman J."/>
            <person name="Hesse C."/>
            <person name="Hori C."/>
            <person name="Igarashi K."/>
            <person name="Jurgens J.A."/>
            <person name="Kallen N."/>
            <person name="Kersten P."/>
            <person name="Kohler A."/>
            <person name="Kuees U."/>
            <person name="Kumar T.K.A."/>
            <person name="Kuo A."/>
            <person name="LaButti K."/>
            <person name="Larrondo L.F."/>
            <person name="Lindquist E."/>
            <person name="Ling A."/>
            <person name="Lombard V."/>
            <person name="Lucas S."/>
            <person name="Lundell T."/>
            <person name="Martin R."/>
            <person name="McLaughlin D.J."/>
            <person name="Morgenstern I."/>
            <person name="Morin E."/>
            <person name="Murat C."/>
            <person name="Nagy L.G."/>
            <person name="Nolan M."/>
            <person name="Ohm R.A."/>
            <person name="Patyshakuliyeva A."/>
            <person name="Rokas A."/>
            <person name="Ruiz-Duenas F.J."/>
            <person name="Sabat G."/>
            <person name="Salamov A."/>
            <person name="Samejima M."/>
            <person name="Schmutz J."/>
            <person name="Slot J.C."/>
            <person name="St John F."/>
            <person name="Stenlid J."/>
            <person name="Sun H."/>
            <person name="Sun S."/>
            <person name="Syed K."/>
            <person name="Tsang A."/>
            <person name="Wiebenga A."/>
            <person name="Young D."/>
            <person name="Pisabarro A."/>
            <person name="Eastwood D.C."/>
            <person name="Martin F."/>
            <person name="Cullen D."/>
            <person name="Grigoriev I.V."/>
            <person name="Hibbett D.S."/>
        </authorList>
    </citation>
    <scope>NUCLEOTIDE SEQUENCE [LARGE SCALE GENOMIC DNA]</scope>
    <source>
        <strain evidence="2 3">DJM-731 SS1</strain>
    </source>
</reference>
<dbReference type="OMA" id="WHASRWF"/>
<proteinExistence type="predicted"/>
<dbReference type="RefSeq" id="XP_040628664.1">
    <property type="nucleotide sequence ID" value="XM_040774296.1"/>
</dbReference>
<dbReference type="GeneID" id="63689358"/>
<keyword evidence="1" id="KW-1133">Transmembrane helix</keyword>
<evidence type="ECO:0000313" key="3">
    <source>
        <dbReference type="Proteomes" id="UP000030653"/>
    </source>
</evidence>
<keyword evidence="1" id="KW-0472">Membrane</keyword>
<dbReference type="HOGENOM" id="CLU_043687_1_1_1"/>
<dbReference type="AlphaFoldDB" id="M5G7E4"/>
<sequence length="227" mass="25628">ADICPLHLHRAFGHSIILSEDPQQHLLWYRLKNAIFIKPLPPCLLHHDFYHLHLLQPQSVPSPVILSAIGLLASWLQLVQHPSDLRIAHELFLLPAELDWPAWLTFTRALDPRGTLSTLELGNRYDLGEVLSVRISLKLFFSKLFFPRSSVLGQDGGALRSTQWAKGQTTSFSPHMIGVLIFIFAFFQTTLSAFQVIVGYSGAQQRVLDTSYWFANVVLFICALSLV</sequence>
<protein>
    <submittedName>
        <fullName evidence="2">Uncharacterized protein</fullName>
    </submittedName>
</protein>
<dbReference type="Pfam" id="PF20246">
    <property type="entry name" value="DUF6601"/>
    <property type="match status" value="1"/>
</dbReference>
<dbReference type="PANTHER" id="PTHR34414:SF1">
    <property type="entry name" value="SUBTILISIN-LIKE SERINE PROTEASE"/>
    <property type="match status" value="1"/>
</dbReference>
<name>M5G7E4_DACPD</name>
<feature type="transmembrane region" description="Helical" evidence="1">
    <location>
        <begin position="176"/>
        <end position="198"/>
    </location>
</feature>
<dbReference type="OrthoDB" id="5086500at2759"/>
<feature type="non-terminal residue" evidence="2">
    <location>
        <position position="1"/>
    </location>
</feature>